<protein>
    <submittedName>
        <fullName evidence="1">Uncharacterized protein</fullName>
    </submittedName>
</protein>
<evidence type="ECO:0000313" key="1">
    <source>
        <dbReference type="EMBL" id="JAH37939.1"/>
    </source>
</evidence>
<reference evidence="1" key="2">
    <citation type="journal article" date="2015" name="Fish Shellfish Immunol.">
        <title>Early steps in the European eel (Anguilla anguilla)-Vibrio vulnificus interaction in the gills: Role of the RtxA13 toxin.</title>
        <authorList>
            <person name="Callol A."/>
            <person name="Pajuelo D."/>
            <person name="Ebbesson L."/>
            <person name="Teles M."/>
            <person name="MacKenzie S."/>
            <person name="Amaro C."/>
        </authorList>
    </citation>
    <scope>NUCLEOTIDE SEQUENCE</scope>
</reference>
<name>A0A0E9S956_ANGAN</name>
<reference evidence="1" key="1">
    <citation type="submission" date="2014-11" db="EMBL/GenBank/DDBJ databases">
        <authorList>
            <person name="Amaro Gonzalez C."/>
        </authorList>
    </citation>
    <scope>NUCLEOTIDE SEQUENCE</scope>
</reference>
<accession>A0A0E9S956</accession>
<dbReference type="AlphaFoldDB" id="A0A0E9S956"/>
<sequence>MNRRKSVAFPASQNGLLRDVGYHMIRFFVCLSVQRNNK</sequence>
<organism evidence="1">
    <name type="scientific">Anguilla anguilla</name>
    <name type="common">European freshwater eel</name>
    <name type="synonym">Muraena anguilla</name>
    <dbReference type="NCBI Taxonomy" id="7936"/>
    <lineage>
        <taxon>Eukaryota</taxon>
        <taxon>Metazoa</taxon>
        <taxon>Chordata</taxon>
        <taxon>Craniata</taxon>
        <taxon>Vertebrata</taxon>
        <taxon>Euteleostomi</taxon>
        <taxon>Actinopterygii</taxon>
        <taxon>Neopterygii</taxon>
        <taxon>Teleostei</taxon>
        <taxon>Anguilliformes</taxon>
        <taxon>Anguillidae</taxon>
        <taxon>Anguilla</taxon>
    </lineage>
</organism>
<dbReference type="EMBL" id="GBXM01070638">
    <property type="protein sequence ID" value="JAH37939.1"/>
    <property type="molecule type" value="Transcribed_RNA"/>
</dbReference>
<proteinExistence type="predicted"/>